<dbReference type="Proteomes" id="UP001058980">
    <property type="component" value="Plasmid unnamed"/>
</dbReference>
<geneLocation type="plasmid" evidence="1 2">
    <name>unnamed</name>
</geneLocation>
<sequence>MTIFQNDAATAILREAAEKLKAIGLHAEIGVNGLPHGDALVLFASDTKEGVEAGHVALWEGAVVANTEGERFASEMASHRTTRVADRLMHLHHTLEERGDRGLDWSQARALEDRFGAGQLISGDEDEAERLLSKYGY</sequence>
<dbReference type="EMBL" id="CP102779">
    <property type="protein sequence ID" value="UVA77133.1"/>
    <property type="molecule type" value="Genomic_DNA"/>
</dbReference>
<organism evidence="1 2">
    <name type="scientific">Pandoraea commovens</name>
    <dbReference type="NCBI Taxonomy" id="2508289"/>
    <lineage>
        <taxon>Bacteria</taxon>
        <taxon>Pseudomonadati</taxon>
        <taxon>Pseudomonadota</taxon>
        <taxon>Betaproteobacteria</taxon>
        <taxon>Burkholderiales</taxon>
        <taxon>Burkholderiaceae</taxon>
        <taxon>Pandoraea</taxon>
    </lineage>
</organism>
<keyword evidence="2" id="KW-1185">Reference proteome</keyword>
<dbReference type="RefSeq" id="WP_257957801.1">
    <property type="nucleotide sequence ID" value="NZ_CP102779.1"/>
</dbReference>
<gene>
    <name evidence="1" type="ORF">NTU39_00315</name>
</gene>
<keyword evidence="1" id="KW-0614">Plasmid</keyword>
<reference evidence="1" key="1">
    <citation type="submission" date="2022-08" db="EMBL/GenBank/DDBJ databases">
        <title>Multi-unit outbreak of Pandoraea commovens among non-cystic fibrosis intensive care patients from 2019 to 2021 in Berlin, Germany.</title>
        <authorList>
            <person name="Menzel P."/>
        </authorList>
    </citation>
    <scope>NUCLEOTIDE SEQUENCE</scope>
    <source>
        <strain evidence="1">LB-19-202-79</strain>
        <plasmid evidence="1">unnamed</plasmid>
    </source>
</reference>
<evidence type="ECO:0000313" key="1">
    <source>
        <dbReference type="EMBL" id="UVA77133.1"/>
    </source>
</evidence>
<accession>A0ABY5Q9Z1</accession>
<protein>
    <submittedName>
        <fullName evidence="1">Uncharacterized protein</fullName>
    </submittedName>
</protein>
<evidence type="ECO:0000313" key="2">
    <source>
        <dbReference type="Proteomes" id="UP001058980"/>
    </source>
</evidence>
<name>A0ABY5Q9Z1_9BURK</name>
<proteinExistence type="predicted"/>